<keyword evidence="7" id="KW-0418">Kinase</keyword>
<dbReference type="InterPro" id="IPR051351">
    <property type="entry name" value="Ascorbate-PTS_EIIA_comp"/>
</dbReference>
<comment type="function">
    <text evidence="8">The phosphoenolpyruvate-dependent sugar phosphotransferase system (sugar PTS), a major carbohydrate active transport system, catalyzes the phosphorylation of incoming sugar substrates concomitantly with their translocation across the cell membrane. The enzyme II UlaABC PTS system is involved in ascorbate transport.</text>
</comment>
<dbReference type="GO" id="GO:0016301">
    <property type="term" value="F:kinase activity"/>
    <property type="evidence" value="ECO:0007669"/>
    <property type="project" value="UniProtKB-KW"/>
</dbReference>
<keyword evidence="4" id="KW-0597">Phosphoprotein</keyword>
<keyword evidence="6" id="KW-0598">Phosphotransferase system</keyword>
<dbReference type="PANTHER" id="PTHR36203">
    <property type="entry name" value="ASCORBATE-SPECIFIC PTS SYSTEM EIIA COMPONENT"/>
    <property type="match status" value="1"/>
</dbReference>
<name>N9Y5W0_9CLOT</name>
<dbReference type="PROSITE" id="PS51094">
    <property type="entry name" value="PTS_EIIA_TYPE_2"/>
    <property type="match status" value="1"/>
</dbReference>
<dbReference type="eggNOG" id="COG1762">
    <property type="taxonomic scope" value="Bacteria"/>
</dbReference>
<organism evidence="12 13">
    <name type="scientific">Clostridium thermobutyricum</name>
    <dbReference type="NCBI Taxonomy" id="29372"/>
    <lineage>
        <taxon>Bacteria</taxon>
        <taxon>Bacillati</taxon>
        <taxon>Bacillota</taxon>
        <taxon>Clostridia</taxon>
        <taxon>Eubacteriales</taxon>
        <taxon>Clostridiaceae</taxon>
        <taxon>Clostridium</taxon>
    </lineage>
</organism>
<gene>
    <name evidence="12" type="ORF">HMPREF1092_00771</name>
</gene>
<keyword evidence="3" id="KW-0963">Cytoplasm</keyword>
<evidence type="ECO:0000256" key="7">
    <source>
        <dbReference type="ARBA" id="ARBA00022777"/>
    </source>
</evidence>
<dbReference type="PATRIC" id="fig|999411.4.peg.748"/>
<evidence type="ECO:0000256" key="10">
    <source>
        <dbReference type="ARBA" id="ARBA00042072"/>
    </source>
</evidence>
<evidence type="ECO:0000256" key="6">
    <source>
        <dbReference type="ARBA" id="ARBA00022683"/>
    </source>
</evidence>
<accession>N9Y5W0</accession>
<dbReference type="SUPFAM" id="SSF55804">
    <property type="entry name" value="Phoshotransferase/anion transport protein"/>
    <property type="match status" value="1"/>
</dbReference>
<evidence type="ECO:0000313" key="13">
    <source>
        <dbReference type="Proteomes" id="UP000013097"/>
    </source>
</evidence>
<dbReference type="GO" id="GO:0009401">
    <property type="term" value="P:phosphoenolpyruvate-dependent sugar phosphotransferase system"/>
    <property type="evidence" value="ECO:0007669"/>
    <property type="project" value="UniProtKB-KW"/>
</dbReference>
<evidence type="ECO:0000256" key="4">
    <source>
        <dbReference type="ARBA" id="ARBA00022553"/>
    </source>
</evidence>
<dbReference type="EMBL" id="AGYT01000007">
    <property type="protein sequence ID" value="ENZ03584.1"/>
    <property type="molecule type" value="Genomic_DNA"/>
</dbReference>
<evidence type="ECO:0000256" key="5">
    <source>
        <dbReference type="ARBA" id="ARBA00022679"/>
    </source>
</evidence>
<dbReference type="HOGENOM" id="CLU_072531_2_0_9"/>
<dbReference type="PANTHER" id="PTHR36203:SF1">
    <property type="entry name" value="ASCORBATE-SPECIFIC PTS SYSTEM EIIA COMPONENT"/>
    <property type="match status" value="1"/>
</dbReference>
<comment type="caution">
    <text evidence="12">The sequence shown here is derived from an EMBL/GenBank/DDBJ whole genome shotgun (WGS) entry which is preliminary data.</text>
</comment>
<dbReference type="Gene3D" id="3.40.930.10">
    <property type="entry name" value="Mannitol-specific EII, Chain A"/>
    <property type="match status" value="1"/>
</dbReference>
<protein>
    <recommendedName>
        <fullName evidence="9">Ascorbate-specific PTS system EIIA component</fullName>
    </recommendedName>
    <alternativeName>
        <fullName evidence="10">Ascorbate-specific phosphotransferase enzyme IIA component</fullName>
    </alternativeName>
</protein>
<proteinExistence type="predicted"/>
<evidence type="ECO:0000259" key="11">
    <source>
        <dbReference type="PROSITE" id="PS51094"/>
    </source>
</evidence>
<dbReference type="AlphaFoldDB" id="N9Y5W0"/>
<comment type="subcellular location">
    <subcellularLocation>
        <location evidence="1">Cytoplasm</location>
    </subcellularLocation>
</comment>
<dbReference type="CDD" id="cd00211">
    <property type="entry name" value="PTS_IIA_fru"/>
    <property type="match status" value="1"/>
</dbReference>
<dbReference type="RefSeq" id="WP_002597273.1">
    <property type="nucleotide sequence ID" value="NZ_KB850956.1"/>
</dbReference>
<evidence type="ECO:0000256" key="8">
    <source>
        <dbReference type="ARBA" id="ARBA00037387"/>
    </source>
</evidence>
<evidence type="ECO:0000256" key="2">
    <source>
        <dbReference type="ARBA" id="ARBA00022448"/>
    </source>
</evidence>
<evidence type="ECO:0000256" key="9">
    <source>
        <dbReference type="ARBA" id="ARBA00041175"/>
    </source>
</evidence>
<evidence type="ECO:0000256" key="3">
    <source>
        <dbReference type="ARBA" id="ARBA00022490"/>
    </source>
</evidence>
<sequence>MLVKIIDKVEDYGEGIKISCNMLKEEGIIEEKYYNAIMSKIDEFGPYFCIADGVAMPHARPEDGSIETGVSVVKLNNPVDFLGKQISVFFTLSAKDNESHLGLLRQIAEVCMNKDKLNKIINSNNEKEIMEVF</sequence>
<keyword evidence="2" id="KW-0813">Transport</keyword>
<dbReference type="InterPro" id="IPR002178">
    <property type="entry name" value="PTS_EIIA_type-2_dom"/>
</dbReference>
<keyword evidence="5" id="KW-0808">Transferase</keyword>
<evidence type="ECO:0000256" key="1">
    <source>
        <dbReference type="ARBA" id="ARBA00004496"/>
    </source>
</evidence>
<reference evidence="12 13" key="1">
    <citation type="submission" date="2013-01" db="EMBL/GenBank/DDBJ databases">
        <title>The Genome Sequence of Clostridium colicanis 209318.</title>
        <authorList>
            <consortium name="The Broad Institute Genome Sequencing Platform"/>
            <person name="Earl A."/>
            <person name="Ward D."/>
            <person name="Feldgarden M."/>
            <person name="Gevers D."/>
            <person name="Courvalin P."/>
            <person name="Lambert T."/>
            <person name="Walker B."/>
            <person name="Young S.K."/>
            <person name="Zeng Q."/>
            <person name="Gargeya S."/>
            <person name="Fitzgerald M."/>
            <person name="Haas B."/>
            <person name="Abouelleil A."/>
            <person name="Alvarado L."/>
            <person name="Arachchi H.M."/>
            <person name="Berlin A.M."/>
            <person name="Chapman S.B."/>
            <person name="Dewar J."/>
            <person name="Goldberg J."/>
            <person name="Griggs A."/>
            <person name="Gujja S."/>
            <person name="Hansen M."/>
            <person name="Howarth C."/>
            <person name="Imamovic A."/>
            <person name="Larimer J."/>
            <person name="McCowan C."/>
            <person name="Murphy C."/>
            <person name="Neiman D."/>
            <person name="Pearson M."/>
            <person name="Priest M."/>
            <person name="Roberts A."/>
            <person name="Saif S."/>
            <person name="Shea T."/>
            <person name="Sisk P."/>
            <person name="Sykes S."/>
            <person name="Wortman J."/>
            <person name="Nusbaum C."/>
            <person name="Birren B."/>
        </authorList>
    </citation>
    <scope>NUCLEOTIDE SEQUENCE [LARGE SCALE GENOMIC DNA]</scope>
    <source>
        <strain evidence="12 13">209318</strain>
    </source>
</reference>
<dbReference type="PROSITE" id="PS00372">
    <property type="entry name" value="PTS_EIIA_TYPE_2_HIS"/>
    <property type="match status" value="1"/>
</dbReference>
<dbReference type="Proteomes" id="UP000013097">
    <property type="component" value="Unassembled WGS sequence"/>
</dbReference>
<dbReference type="InterPro" id="IPR016152">
    <property type="entry name" value="PTrfase/Anion_transptr"/>
</dbReference>
<feature type="domain" description="PTS EIIA type-2" evidence="11">
    <location>
        <begin position="1"/>
        <end position="133"/>
    </location>
</feature>
<keyword evidence="13" id="KW-1185">Reference proteome</keyword>
<evidence type="ECO:0000313" key="12">
    <source>
        <dbReference type="EMBL" id="ENZ03584.1"/>
    </source>
</evidence>
<dbReference type="Pfam" id="PF00359">
    <property type="entry name" value="PTS_EIIA_2"/>
    <property type="match status" value="1"/>
</dbReference>
<dbReference type="GO" id="GO:0005737">
    <property type="term" value="C:cytoplasm"/>
    <property type="evidence" value="ECO:0007669"/>
    <property type="project" value="UniProtKB-SubCell"/>
</dbReference>